<dbReference type="RefSeq" id="WP_110937099.1">
    <property type="nucleotide sequence ID" value="NZ_KZ614146.1"/>
</dbReference>
<name>A0A3A9K3Y8_9BACI</name>
<evidence type="ECO:0000313" key="2">
    <source>
        <dbReference type="Proteomes" id="UP000281498"/>
    </source>
</evidence>
<gene>
    <name evidence="1" type="ORF">CR203_23040</name>
</gene>
<proteinExistence type="predicted"/>
<dbReference type="AlphaFoldDB" id="A0A3A9K3Y8"/>
<organism evidence="1 2">
    <name type="scientific">Salipaludibacillus neizhouensis</name>
    <dbReference type="NCBI Taxonomy" id="885475"/>
    <lineage>
        <taxon>Bacteria</taxon>
        <taxon>Bacillati</taxon>
        <taxon>Bacillota</taxon>
        <taxon>Bacilli</taxon>
        <taxon>Bacillales</taxon>
        <taxon>Bacillaceae</taxon>
    </lineage>
</organism>
<keyword evidence="2" id="KW-1185">Reference proteome</keyword>
<sequence length="446" mass="51422">MEHFITSFSYVNTPFTLHGENQLTVRFSLKDVGETLINFTSSVPDGDWGMKDKESAVVTVLLNGEYNQDYILFYGNEPFTYERMIGSLPPGEHELSFVFQSNKSSKLIIEAIVHMIEIRQVKESDYEIVFYQHAPVIYGRHLMSPFENSYTDTPLVLFYYSDHTEDGAMIIEYHIIFSHEDGGTTATKLMSKWGRTSDIEWVYKVKVDPRGRRLLNEDETEFFQGAEHITTPFKGARGLGNHPILQVATDNGNFSDQISSTYRYFLKPATCLPRQLNRETVMDKYQWTYLISAKEIRRQERLELSHDPNTPLLSDPRHYLYIQSTKLTVEGKDAQGKVDFKVKLLNKETLFSATHQNFEMAYDADGPFSTTVKLPKGTKISDIEKIYVSYIKEICAESNYSIRVNGIFKSFFLGGGDMPSRPFIFSDKEVEVSLLYPQQIIWKRDD</sequence>
<protein>
    <submittedName>
        <fullName evidence="1">Uncharacterized protein</fullName>
    </submittedName>
</protein>
<dbReference type="EMBL" id="PDOE01000025">
    <property type="protein sequence ID" value="RKL65011.1"/>
    <property type="molecule type" value="Genomic_DNA"/>
</dbReference>
<evidence type="ECO:0000313" key="1">
    <source>
        <dbReference type="EMBL" id="RKL65011.1"/>
    </source>
</evidence>
<reference evidence="1 2" key="1">
    <citation type="submission" date="2017-10" db="EMBL/GenBank/DDBJ databases">
        <title>Bacillus sp. nov., a halophilic bacterium isolated from a Keqin Lake.</title>
        <authorList>
            <person name="Wang H."/>
        </authorList>
    </citation>
    <scope>NUCLEOTIDE SEQUENCE [LARGE SCALE GENOMIC DNA]</scope>
    <source>
        <strain evidence="1 2">KCTC 13187</strain>
    </source>
</reference>
<accession>A0A3A9K3Y8</accession>
<dbReference type="OrthoDB" id="9807465at2"/>
<dbReference type="Proteomes" id="UP000281498">
    <property type="component" value="Unassembled WGS sequence"/>
</dbReference>
<comment type="caution">
    <text evidence="1">The sequence shown here is derived from an EMBL/GenBank/DDBJ whole genome shotgun (WGS) entry which is preliminary data.</text>
</comment>